<dbReference type="PANTHER" id="PTHR21574:SF0">
    <property type="entry name" value="CENTROSOMAL PROTEIN OF 120 KDA"/>
    <property type="match status" value="1"/>
</dbReference>
<evidence type="ECO:0000256" key="6">
    <source>
        <dbReference type="ARBA" id="ARBA00053657"/>
    </source>
</evidence>
<evidence type="ECO:0000256" key="1">
    <source>
        <dbReference type="ARBA" id="ARBA00004300"/>
    </source>
</evidence>
<evidence type="ECO:0000313" key="13">
    <source>
        <dbReference type="Ensembl" id="ENSMMUP00000020709.4"/>
    </source>
</evidence>
<keyword evidence="2" id="KW-0963">Cytoplasm</keyword>
<dbReference type="ExpressionAtlas" id="F6QJ64">
    <property type="expression patterns" value="baseline"/>
</dbReference>
<dbReference type="FunFam" id="2.60.40.150:FF:000112">
    <property type="entry name" value="centrosomal protein of 120 kDa isoform X1"/>
    <property type="match status" value="1"/>
</dbReference>
<gene>
    <name evidence="13 15" type="primary">CEP120</name>
</gene>
<proteinExistence type="inferred from homology"/>
<evidence type="ECO:0000256" key="4">
    <source>
        <dbReference type="ARBA" id="ARBA00023054"/>
    </source>
</evidence>
<feature type="region of interest" description="Disordered" evidence="11">
    <location>
        <begin position="848"/>
        <end position="872"/>
    </location>
</feature>
<evidence type="ECO:0000256" key="7">
    <source>
        <dbReference type="ARBA" id="ARBA00060869"/>
    </source>
</evidence>
<keyword evidence="3" id="KW-0677">Repeat</keyword>
<keyword evidence="14" id="KW-1185">Reference proteome</keyword>
<reference evidence="14" key="1">
    <citation type="journal article" date="2007" name="Science">
        <title>Evolutionary and biomedical insights from the rhesus macaque genome.</title>
        <authorList>
            <person name="Gibbs R.A."/>
            <person name="Rogers J."/>
            <person name="Katze M.G."/>
            <person name="Bumgarner R."/>
            <person name="Weinstock G.M."/>
            <person name="Mardis E.R."/>
            <person name="Remington K.A."/>
            <person name="Strausberg R.L."/>
            <person name="Venter J.C."/>
            <person name="Wilson R.K."/>
            <person name="Batzer M.A."/>
            <person name="Bustamante C.D."/>
            <person name="Eichler E.E."/>
            <person name="Hahn M.W."/>
            <person name="Hardison R.C."/>
            <person name="Makova K.D."/>
            <person name="Miller W."/>
            <person name="Milosavljevic A."/>
            <person name="Palermo R.E."/>
            <person name="Siepel A."/>
            <person name="Sikela J.M."/>
            <person name="Attaway T."/>
            <person name="Bell S."/>
            <person name="Bernard K.E."/>
            <person name="Buhay C.J."/>
            <person name="Chandrabose M.N."/>
            <person name="Dao M."/>
            <person name="Davis C."/>
            <person name="Delehaunty K.D."/>
            <person name="Ding Y."/>
            <person name="Dinh H.H."/>
            <person name="Dugan-Rocha S."/>
            <person name="Fulton L.A."/>
            <person name="Gabisi R.A."/>
            <person name="Garner T.T."/>
            <person name="Godfrey J."/>
            <person name="Hawes A.C."/>
            <person name="Hernandez J."/>
            <person name="Hines S."/>
            <person name="Holder M."/>
            <person name="Hume J."/>
            <person name="Jhangiani S.N."/>
            <person name="Joshi V."/>
            <person name="Khan Z.M."/>
            <person name="Kirkness E.F."/>
            <person name="Cree A."/>
            <person name="Fowler R.G."/>
            <person name="Lee S."/>
            <person name="Lewis L.R."/>
            <person name="Li Z."/>
            <person name="Liu Y.-S."/>
            <person name="Moore S.M."/>
            <person name="Muzny D."/>
            <person name="Nazareth L.V."/>
            <person name="Ngo D.N."/>
            <person name="Okwuonu G.O."/>
            <person name="Pai G."/>
            <person name="Parker D."/>
            <person name="Paul H.A."/>
            <person name="Pfannkoch C."/>
            <person name="Pohl C.S."/>
            <person name="Rogers Y.-H.C."/>
            <person name="Ruiz S.J."/>
            <person name="Sabo A."/>
            <person name="Santibanez J."/>
            <person name="Schneider B.W."/>
            <person name="Smith S.M."/>
            <person name="Sodergren E."/>
            <person name="Svatek A.F."/>
            <person name="Utterback T.R."/>
            <person name="Vattathil S."/>
            <person name="Warren W."/>
            <person name="White C.S."/>
            <person name="Chinwalla A.T."/>
            <person name="Feng Y."/>
            <person name="Halpern A.L."/>
            <person name="Hillier L.W."/>
            <person name="Huang X."/>
            <person name="Minx P."/>
            <person name="Nelson J.O."/>
            <person name="Pepin K.H."/>
            <person name="Qin X."/>
            <person name="Sutton G.G."/>
            <person name="Venter E."/>
            <person name="Walenz B.P."/>
            <person name="Wallis J.W."/>
            <person name="Worley K.C."/>
            <person name="Yang S.-P."/>
            <person name="Jones S.M."/>
            <person name="Marra M.A."/>
            <person name="Rocchi M."/>
            <person name="Schein J.E."/>
            <person name="Baertsch R."/>
            <person name="Clarke L."/>
            <person name="Csuros M."/>
            <person name="Glasscock J."/>
            <person name="Harris R.A."/>
            <person name="Havlak P."/>
            <person name="Jackson A.R."/>
            <person name="Jiang H."/>
            <person name="Liu Y."/>
            <person name="Messina D.N."/>
            <person name="Shen Y."/>
            <person name="Song H.X.-Z."/>
            <person name="Wylie T."/>
            <person name="Zhang L."/>
            <person name="Birney E."/>
            <person name="Han K."/>
            <person name="Konkel M.K."/>
            <person name="Lee J."/>
            <person name="Smit A.F.A."/>
            <person name="Ullmer B."/>
            <person name="Wang H."/>
            <person name="Xing J."/>
            <person name="Burhans R."/>
            <person name="Cheng Z."/>
            <person name="Karro J.E."/>
            <person name="Ma J."/>
            <person name="Raney B."/>
            <person name="She X."/>
            <person name="Cox M.J."/>
            <person name="Demuth J.P."/>
            <person name="Dumas L.J."/>
            <person name="Han S.-G."/>
            <person name="Hopkins J."/>
            <person name="Karimpour-Fard A."/>
            <person name="Kim Y.H."/>
            <person name="Pollack J.R."/>
            <person name="Vinar T."/>
            <person name="Addo-Quaye C."/>
            <person name="Degenhardt J."/>
            <person name="Denby A."/>
            <person name="Hubisz M.J."/>
            <person name="Indap A."/>
            <person name="Kosiol C."/>
            <person name="Lahn B.T."/>
            <person name="Lawson H.A."/>
            <person name="Marklein A."/>
            <person name="Nielsen R."/>
            <person name="Vallender E.J."/>
            <person name="Clark A.G."/>
            <person name="Ferguson B."/>
            <person name="Hernandez R.D."/>
            <person name="Hirani K."/>
            <person name="Kehrer-Sawatzki H."/>
            <person name="Kolb J."/>
            <person name="Patil S."/>
            <person name="Pu L.-L."/>
            <person name="Ren Y."/>
            <person name="Smith D.G."/>
            <person name="Wheeler D.A."/>
            <person name="Schenck I."/>
            <person name="Ball E.V."/>
            <person name="Chen R."/>
            <person name="Cooper D.N."/>
            <person name="Giardine B."/>
            <person name="Hsu F."/>
            <person name="Kent W.J."/>
            <person name="Lesk A."/>
            <person name="Nelson D.L."/>
            <person name="O'brien W.E."/>
            <person name="Pruefer K."/>
            <person name="Stenson P.D."/>
            <person name="Wallace J.C."/>
            <person name="Ke H."/>
            <person name="Liu X.-M."/>
            <person name="Wang P."/>
            <person name="Xiang A.P."/>
            <person name="Yang F."/>
            <person name="Barber G.P."/>
            <person name="Haussler D."/>
            <person name="Karolchik D."/>
            <person name="Kern A.D."/>
            <person name="Kuhn R.M."/>
            <person name="Smith K.E."/>
            <person name="Zwieg A.S."/>
        </authorList>
    </citation>
    <scope>NUCLEOTIDE SEQUENCE [LARGE SCALE GENOMIC DNA]</scope>
    <source>
        <strain evidence="14">17573</strain>
    </source>
</reference>
<dbReference type="GO" id="GO:0090068">
    <property type="term" value="P:positive regulation of cell cycle process"/>
    <property type="evidence" value="ECO:0007669"/>
    <property type="project" value="UniProtKB-ARBA"/>
</dbReference>
<feature type="region of interest" description="Disordered" evidence="11">
    <location>
        <begin position="285"/>
        <end position="365"/>
    </location>
</feature>
<evidence type="ECO:0000256" key="5">
    <source>
        <dbReference type="ARBA" id="ARBA00023212"/>
    </source>
</evidence>
<dbReference type="InterPro" id="IPR035892">
    <property type="entry name" value="C2_domain_sf"/>
</dbReference>
<keyword evidence="4" id="KW-0175">Coiled coil</keyword>
<dbReference type="Pfam" id="PF12416">
    <property type="entry name" value="DUF3668"/>
    <property type="match status" value="1"/>
</dbReference>
<evidence type="ECO:0000256" key="9">
    <source>
        <dbReference type="ARBA" id="ARBA00071268"/>
    </source>
</evidence>
<dbReference type="Proteomes" id="UP000006718">
    <property type="component" value="Chromosome 6"/>
</dbReference>
<dbReference type="Bgee" id="ENSMMUG00000015767">
    <property type="expression patterns" value="Expressed in spermatid and 21 other cell types or tissues"/>
</dbReference>
<feature type="compositionally biased region" description="Basic and acidic residues" evidence="11">
    <location>
        <begin position="848"/>
        <end position="866"/>
    </location>
</feature>
<evidence type="ECO:0000313" key="15">
    <source>
        <dbReference type="VGNC" id="VGNC:71111"/>
    </source>
</evidence>
<feature type="compositionally biased region" description="Polar residues" evidence="11">
    <location>
        <begin position="352"/>
        <end position="365"/>
    </location>
</feature>
<feature type="compositionally biased region" description="Basic and acidic residues" evidence="11">
    <location>
        <begin position="304"/>
        <end position="314"/>
    </location>
</feature>
<dbReference type="GO" id="GO:1902117">
    <property type="term" value="P:positive regulation of organelle assembly"/>
    <property type="evidence" value="ECO:0007669"/>
    <property type="project" value="UniProtKB-ARBA"/>
</dbReference>
<dbReference type="PROSITE" id="PS50004">
    <property type="entry name" value="C2"/>
    <property type="match status" value="2"/>
</dbReference>
<dbReference type="VEuPathDB" id="HostDB:ENSMMUG00000015767"/>
<dbReference type="InterPro" id="IPR022136">
    <property type="entry name" value="DUF3668"/>
</dbReference>
<dbReference type="InterPro" id="IPR039893">
    <property type="entry name" value="CEP120-like"/>
</dbReference>
<evidence type="ECO:0000256" key="11">
    <source>
        <dbReference type="SAM" id="MobiDB-lite"/>
    </source>
</evidence>
<evidence type="ECO:0000256" key="8">
    <source>
        <dbReference type="ARBA" id="ARBA00063824"/>
    </source>
</evidence>
<dbReference type="PANTHER" id="PTHR21574">
    <property type="entry name" value="CENTROSOMAL PROTEIN OF 120 KDA"/>
    <property type="match status" value="1"/>
</dbReference>
<name>F6QJ64_MACMU</name>
<reference evidence="13" key="3">
    <citation type="submission" date="2025-08" db="UniProtKB">
        <authorList>
            <consortium name="Ensembl"/>
        </authorList>
    </citation>
    <scope>IDENTIFICATION</scope>
    <source>
        <strain evidence="13">17573</strain>
    </source>
</reference>
<dbReference type="Pfam" id="PF00168">
    <property type="entry name" value="C2"/>
    <property type="match status" value="2"/>
</dbReference>
<reference evidence="13" key="4">
    <citation type="submission" date="2025-09" db="UniProtKB">
        <authorList>
            <consortium name="Ensembl"/>
        </authorList>
    </citation>
    <scope>IDENTIFICATION</scope>
    <source>
        <strain evidence="13">17573</strain>
    </source>
</reference>
<evidence type="ECO:0000313" key="14">
    <source>
        <dbReference type="Proteomes" id="UP000006718"/>
    </source>
</evidence>
<dbReference type="GO" id="GO:0010824">
    <property type="term" value="P:regulation of centrosome duplication"/>
    <property type="evidence" value="ECO:0007669"/>
    <property type="project" value="UniProtKB-ARBA"/>
</dbReference>
<dbReference type="GO" id="GO:0005813">
    <property type="term" value="C:centrosome"/>
    <property type="evidence" value="ECO:0007669"/>
    <property type="project" value="UniProtKB-SubCell"/>
</dbReference>
<dbReference type="SUPFAM" id="SSF49562">
    <property type="entry name" value="C2 domain (Calcium/lipid-binding domain, CaLB)"/>
    <property type="match status" value="1"/>
</dbReference>
<feature type="domain" description="C2" evidence="12">
    <location>
        <begin position="367"/>
        <end position="500"/>
    </location>
</feature>
<dbReference type="Ensembl" id="ENSMMUT00000022136.4">
    <property type="protein sequence ID" value="ENSMMUP00000020709.4"/>
    <property type="gene ID" value="ENSMMUG00000015767.4"/>
</dbReference>
<protein>
    <recommendedName>
        <fullName evidence="9">Centrosomal protein of 120 kDa</fullName>
    </recommendedName>
    <alternativeName>
        <fullName evidence="10">Coiled-coil domain-containing protein 100</fullName>
    </alternativeName>
</protein>
<dbReference type="InterPro" id="IPR000008">
    <property type="entry name" value="C2_dom"/>
</dbReference>
<evidence type="ECO:0000256" key="2">
    <source>
        <dbReference type="ARBA" id="ARBA00022490"/>
    </source>
</evidence>
<evidence type="ECO:0000259" key="12">
    <source>
        <dbReference type="PROSITE" id="PS50004"/>
    </source>
</evidence>
<comment type="subunit">
    <text evidence="8">Interacts with TACC2, TACC3, CCDC52, TALPID3.</text>
</comment>
<feature type="domain" description="C2" evidence="12">
    <location>
        <begin position="1"/>
        <end position="112"/>
    </location>
</feature>
<dbReference type="AlphaFoldDB" id="F6QJ64"/>
<organism evidence="13 14">
    <name type="scientific">Macaca mulatta</name>
    <name type="common">Rhesus macaque</name>
    <dbReference type="NCBI Taxonomy" id="9544"/>
    <lineage>
        <taxon>Eukaryota</taxon>
        <taxon>Metazoa</taxon>
        <taxon>Chordata</taxon>
        <taxon>Craniata</taxon>
        <taxon>Vertebrata</taxon>
        <taxon>Euteleostomi</taxon>
        <taxon>Mammalia</taxon>
        <taxon>Eutheria</taxon>
        <taxon>Euarchontoglires</taxon>
        <taxon>Primates</taxon>
        <taxon>Haplorrhini</taxon>
        <taxon>Catarrhini</taxon>
        <taxon>Cercopithecidae</taxon>
        <taxon>Cercopithecinae</taxon>
        <taxon>Macaca</taxon>
    </lineage>
</organism>
<dbReference type="GeneTree" id="ENSGT00390000009378"/>
<dbReference type="HOGENOM" id="CLU_723528_0_0_1"/>
<comment type="similarity">
    <text evidence="7">Belongs to the CEP120 family.</text>
</comment>
<dbReference type="SMR" id="F6QJ64"/>
<evidence type="ECO:0000256" key="10">
    <source>
        <dbReference type="ARBA" id="ARBA00076226"/>
    </source>
</evidence>
<comment type="function">
    <text evidence="6">Plays a role in the microtubule-dependent coupling of the nucleus and the centrosome. Involved in the processes that regulate centrosome-mediated interkinetic nuclear migration (INM) of neural progenitors and for proper positioning of neurons during brain development. Also implicated in the migration and selfrenewal of neural progenitors. Required for centriole duplication and maturation during mitosis and subsequent ciliogenesis. Required for the recruitment of CEP295 to the proximal end of new-born centrioles at the centriolar microtubule wall during early S phase in a PLK4-dependent manner.</text>
</comment>
<dbReference type="CDD" id="cd00030">
    <property type="entry name" value="C2"/>
    <property type="match status" value="1"/>
</dbReference>
<dbReference type="Gene3D" id="2.60.40.150">
    <property type="entry name" value="C2 domain"/>
    <property type="match status" value="1"/>
</dbReference>
<sequence>MVSKSDQLLIVVSILEGRHFPKRPKHMLVVEAKFDGEQLATDPVDHTDQPEFATELAWEIDRKALHQHRLQRTPIKLQCFALDPITSAKETIGYIVLDLRTAQETKQAPKWYQLLSNKYTKFKSEIQISIALETDTKAPVDSFKAKGAPPRDGKVPAILAGLDPRDIVAVLNEEGGYHQIGPAEYCTDSFIMSVTIAFATQLEQIHLCCGDQSLGSTEIPLTGLLKKGSTEINQHPVTVEGAFTLDPPNRAKQKLAPIPVELAPTVGVSVALQREGIDSQSLIELKTQNEHEPEHSKKKVLTPIKEKTLTEPKSPRVSPVPSHNQSPPTKDDATESEVESLQYDRDTKPNPKASSSVPASLAQPVTTSNASEVASGQKIAVPATSHHFCFSIDLRSIHALEIGFPINCILRYSYPFFGSAAPIMTNPPVEVRKNMEVFLPQSYCAFDFATMPHQLQDTFLRIPLLVELWHKDKMSKDLLLGIARIQLSNVLSSEKTRFLGSNGEQCWRQTYSETVPIIAAQGSNNRIADLSYTVTLEDYGLVKMREIFVSDSSQGVSAIQQKPSSLPPAPCPSEIQTEPRETLEYKAALELEMWKEMQEDIFENQLKQKELAHMQALAEEWKKRDRERESLVKKKVAEYTILEGKLQKTLIDLEKREQQLASAESELQREKKELQSERQRNLQELQDSIRRAKEDCIHQVELERLKIKQLEEDKHRLQQQLNDAENKYKILEKEFQQFKDQQNNKPEIRLQSEINLLTLEKVELERKLESATKSKLHYKQQWGRALKELARLKQREQESQMARLKKQQEELEQMRLRYLAAEEKDTVKTERQELLDIRNELNRLRQQEQKQYQDSREIASGKKDGPHGSVLEEGLDDYLTRLIEERDTLMRTGVYNHEDRIISELDRQIREILAKSNASN</sequence>
<reference evidence="13" key="2">
    <citation type="submission" date="2019-01" db="EMBL/GenBank/DDBJ databases">
        <authorList>
            <person name="Graves T."/>
            <person name="Eichler E.E."/>
            <person name="Wilson R.K."/>
        </authorList>
    </citation>
    <scope>NUCLEOTIDE SEQUENCE [LARGE SCALE GENOMIC DNA]</scope>
    <source>
        <strain evidence="13">17573</strain>
    </source>
</reference>
<keyword evidence="5" id="KW-0206">Cytoskeleton</keyword>
<comment type="subcellular location">
    <subcellularLocation>
        <location evidence="1">Cytoplasm</location>
        <location evidence="1">Cytoskeleton</location>
        <location evidence="1">Microtubule organizing center</location>
        <location evidence="1">Centrosome</location>
    </subcellularLocation>
</comment>
<dbReference type="GO" id="GO:0032880">
    <property type="term" value="P:regulation of protein localization"/>
    <property type="evidence" value="ECO:0007669"/>
    <property type="project" value="UniProtKB-ARBA"/>
</dbReference>
<accession>F6QJ64</accession>
<evidence type="ECO:0000256" key="3">
    <source>
        <dbReference type="ARBA" id="ARBA00022737"/>
    </source>
</evidence>
<dbReference type="VGNC" id="VGNC:71111">
    <property type="gene designation" value="CEP120"/>
</dbReference>